<comment type="caution">
    <text evidence="2">The sequence shown here is derived from an EMBL/GenBank/DDBJ whole genome shotgun (WGS) entry which is preliminary data.</text>
</comment>
<evidence type="ECO:0000313" key="2">
    <source>
        <dbReference type="EMBL" id="RIA22223.1"/>
    </source>
</evidence>
<evidence type="ECO:0000256" key="1">
    <source>
        <dbReference type="SAM" id="MobiDB-lite"/>
    </source>
</evidence>
<protein>
    <submittedName>
        <fullName evidence="2">Uncharacterized protein</fullName>
    </submittedName>
</protein>
<proteinExistence type="predicted"/>
<reference evidence="2 3" key="1">
    <citation type="submission" date="2018-08" db="EMBL/GenBank/DDBJ databases">
        <title>Genome sequencing of rice bacterial endophytes.</title>
        <authorList>
            <person name="Venturi V."/>
        </authorList>
    </citation>
    <scope>NUCLEOTIDE SEQUENCE [LARGE SCALE GENOMIC DNA]</scope>
    <source>
        <strain evidence="2 3">E1205</strain>
    </source>
</reference>
<dbReference type="AlphaFoldDB" id="A0A397MFC4"/>
<feature type="region of interest" description="Disordered" evidence="1">
    <location>
        <begin position="1"/>
        <end position="26"/>
    </location>
</feature>
<dbReference type="RefSeq" id="WP_170965198.1">
    <property type="nucleotide sequence ID" value="NZ_QXDA01000004.1"/>
</dbReference>
<dbReference type="Proteomes" id="UP000265836">
    <property type="component" value="Unassembled WGS sequence"/>
</dbReference>
<sequence length="54" mass="5817">MQSQEIETVAPAELNEQADTHERQPYQVPQLVKLNLAETLTGPITLNDGGAGLS</sequence>
<name>A0A397MFC4_ECTOL</name>
<evidence type="ECO:0000313" key="3">
    <source>
        <dbReference type="Proteomes" id="UP000265836"/>
    </source>
</evidence>
<gene>
    <name evidence="2" type="ORF">DFO61_2897</name>
</gene>
<dbReference type="EMBL" id="QXDA01000004">
    <property type="protein sequence ID" value="RIA22223.1"/>
    <property type="molecule type" value="Genomic_DNA"/>
</dbReference>
<organism evidence="2 3">
    <name type="scientific">Ectopseudomonas oleovorans</name>
    <name type="common">Pseudomonas oleovorans</name>
    <dbReference type="NCBI Taxonomy" id="301"/>
    <lineage>
        <taxon>Bacteria</taxon>
        <taxon>Pseudomonadati</taxon>
        <taxon>Pseudomonadota</taxon>
        <taxon>Gammaproteobacteria</taxon>
        <taxon>Pseudomonadales</taxon>
        <taxon>Pseudomonadaceae</taxon>
        <taxon>Ectopseudomonas</taxon>
    </lineage>
</organism>
<accession>A0A397MFC4</accession>